<organism evidence="1 2">
    <name type="scientific">Jaapia argillacea MUCL 33604</name>
    <dbReference type="NCBI Taxonomy" id="933084"/>
    <lineage>
        <taxon>Eukaryota</taxon>
        <taxon>Fungi</taxon>
        <taxon>Dikarya</taxon>
        <taxon>Basidiomycota</taxon>
        <taxon>Agaricomycotina</taxon>
        <taxon>Agaricomycetes</taxon>
        <taxon>Agaricomycetidae</taxon>
        <taxon>Jaapiales</taxon>
        <taxon>Jaapiaceae</taxon>
        <taxon>Jaapia</taxon>
    </lineage>
</organism>
<evidence type="ECO:0000313" key="2">
    <source>
        <dbReference type="Proteomes" id="UP000027265"/>
    </source>
</evidence>
<accession>A0A067PCY8</accession>
<evidence type="ECO:0000313" key="1">
    <source>
        <dbReference type="EMBL" id="KDQ51705.1"/>
    </source>
</evidence>
<dbReference type="InParanoid" id="A0A067PCY8"/>
<dbReference type="Proteomes" id="UP000027265">
    <property type="component" value="Unassembled WGS sequence"/>
</dbReference>
<name>A0A067PCY8_9AGAM</name>
<keyword evidence="2" id="KW-1185">Reference proteome</keyword>
<protein>
    <submittedName>
        <fullName evidence="1">Uncharacterized protein</fullName>
    </submittedName>
</protein>
<gene>
    <name evidence="1" type="ORF">JAAARDRAFT_40949</name>
</gene>
<sequence length="125" mass="14054">MHDVAQGLSCLVGANDLLFSSDDLPIMICWDCPGYDHSYFYRRVVAAPAGQPTASGGLTWTMLLEKCTTIVVDFFVTIQGQAPKPGFEQWAVEKLQLSQIIILGIKFFPRKPLEKCWQMVVEVRM</sequence>
<dbReference type="HOGENOM" id="CLU_1992953_0_0_1"/>
<dbReference type="AlphaFoldDB" id="A0A067PCY8"/>
<proteinExistence type="predicted"/>
<dbReference type="EMBL" id="KL197746">
    <property type="protein sequence ID" value="KDQ51705.1"/>
    <property type="molecule type" value="Genomic_DNA"/>
</dbReference>
<reference evidence="2" key="1">
    <citation type="journal article" date="2014" name="Proc. Natl. Acad. Sci. U.S.A.">
        <title>Extensive sampling of basidiomycete genomes demonstrates inadequacy of the white-rot/brown-rot paradigm for wood decay fungi.</title>
        <authorList>
            <person name="Riley R."/>
            <person name="Salamov A.A."/>
            <person name="Brown D.W."/>
            <person name="Nagy L.G."/>
            <person name="Floudas D."/>
            <person name="Held B.W."/>
            <person name="Levasseur A."/>
            <person name="Lombard V."/>
            <person name="Morin E."/>
            <person name="Otillar R."/>
            <person name="Lindquist E.A."/>
            <person name="Sun H."/>
            <person name="LaButti K.M."/>
            <person name="Schmutz J."/>
            <person name="Jabbour D."/>
            <person name="Luo H."/>
            <person name="Baker S.E."/>
            <person name="Pisabarro A.G."/>
            <person name="Walton J.D."/>
            <person name="Blanchette R.A."/>
            <person name="Henrissat B."/>
            <person name="Martin F."/>
            <person name="Cullen D."/>
            <person name="Hibbett D.S."/>
            <person name="Grigoriev I.V."/>
        </authorList>
    </citation>
    <scope>NUCLEOTIDE SEQUENCE [LARGE SCALE GENOMIC DNA]</scope>
    <source>
        <strain evidence="2">MUCL 33604</strain>
    </source>
</reference>